<evidence type="ECO:0000313" key="3">
    <source>
        <dbReference type="Proteomes" id="UP001139461"/>
    </source>
</evidence>
<accession>A0A9X1U9G5</accession>
<evidence type="ECO:0000259" key="1">
    <source>
        <dbReference type="Pfam" id="PF10988"/>
    </source>
</evidence>
<organism evidence="2 3">
    <name type="scientific">Aequorivita vitellina</name>
    <dbReference type="NCBI Taxonomy" id="2874475"/>
    <lineage>
        <taxon>Bacteria</taxon>
        <taxon>Pseudomonadati</taxon>
        <taxon>Bacteroidota</taxon>
        <taxon>Flavobacteriia</taxon>
        <taxon>Flavobacteriales</taxon>
        <taxon>Flavobacteriaceae</taxon>
        <taxon>Aequorivita</taxon>
    </lineage>
</organism>
<dbReference type="AlphaFoldDB" id="A0A9X1U9G5"/>
<dbReference type="Pfam" id="PF10988">
    <property type="entry name" value="DUF2807"/>
    <property type="match status" value="1"/>
</dbReference>
<gene>
    <name evidence="2" type="ORF">K8089_05675</name>
</gene>
<evidence type="ECO:0000313" key="2">
    <source>
        <dbReference type="EMBL" id="MCG2418506.1"/>
    </source>
</evidence>
<dbReference type="InterPro" id="IPR021255">
    <property type="entry name" value="DUF2807"/>
</dbReference>
<dbReference type="Gene3D" id="2.160.20.120">
    <property type="match status" value="1"/>
</dbReference>
<keyword evidence="3" id="KW-1185">Reference proteome</keyword>
<reference evidence="2" key="1">
    <citation type="submission" date="2021-09" db="EMBL/GenBank/DDBJ databases">
        <title>Genome of Aequorivita sp. strain F47161.</title>
        <authorList>
            <person name="Wang Y."/>
        </authorList>
    </citation>
    <scope>NUCLEOTIDE SEQUENCE</scope>
    <source>
        <strain evidence="2">F47161</strain>
    </source>
</reference>
<protein>
    <submittedName>
        <fullName evidence="2">DUF2807 domain-containing protein</fullName>
    </submittedName>
</protein>
<dbReference type="RefSeq" id="WP_237602316.1">
    <property type="nucleotide sequence ID" value="NZ_JAIRBA010000007.1"/>
</dbReference>
<sequence>MKKIIYIALLLLSLGCDSNKGWDCVQAAGNIVSKDVSVPSFTKILVWDRIKLYIEQGDEHHVRVETGENLMSNIVVSVSGGKLEIRNNYGCNLVRDYGLTKVYVTAPDITEIRSSTGYAVESIGVLSYPSLTLLSEDQQNEDQYQIDGDFKLNLEVENLNIVANGLSTFYLSGTADFASFGLYAGDSRIFSEDLIVQTLYVYHRSTAEMVVNPQLTIRGKILSVGNVISKHRPPIIEVEEYYRGRLIFQ</sequence>
<feature type="domain" description="Putative auto-transporter adhesin head GIN" evidence="1">
    <location>
        <begin position="41"/>
        <end position="233"/>
    </location>
</feature>
<dbReference type="EMBL" id="JAIRBA010000007">
    <property type="protein sequence ID" value="MCG2418506.1"/>
    <property type="molecule type" value="Genomic_DNA"/>
</dbReference>
<name>A0A9X1U9G5_9FLAO</name>
<proteinExistence type="predicted"/>
<comment type="caution">
    <text evidence="2">The sequence shown here is derived from an EMBL/GenBank/DDBJ whole genome shotgun (WGS) entry which is preliminary data.</text>
</comment>
<dbReference type="Proteomes" id="UP001139461">
    <property type="component" value="Unassembled WGS sequence"/>
</dbReference>
<dbReference type="PROSITE" id="PS51257">
    <property type="entry name" value="PROKAR_LIPOPROTEIN"/>
    <property type="match status" value="1"/>
</dbReference>